<dbReference type="PANTHER" id="PTHR30588:SF0">
    <property type="entry name" value="BRANCHED-CHAIN AMINO ACID PERMEASE BRNQ"/>
    <property type="match status" value="1"/>
</dbReference>
<evidence type="ECO:0000256" key="9">
    <source>
        <dbReference type="RuleBase" id="RU362122"/>
    </source>
</evidence>
<dbReference type="GO" id="GO:0005304">
    <property type="term" value="F:L-valine transmembrane transporter activity"/>
    <property type="evidence" value="ECO:0007669"/>
    <property type="project" value="TreeGrafter"/>
</dbReference>
<comment type="similarity">
    <text evidence="2 9">Belongs to the branched chain amino acid transporter family.</text>
</comment>
<evidence type="ECO:0000313" key="10">
    <source>
        <dbReference type="EMBL" id="AYW47842.1"/>
    </source>
</evidence>
<keyword evidence="12" id="KW-1185">Reference proteome</keyword>
<dbReference type="AlphaFoldDB" id="A0AA38CW34"/>
<dbReference type="Pfam" id="PF05525">
    <property type="entry name" value="Branch_AA_trans"/>
    <property type="match status" value="1"/>
</dbReference>
<evidence type="ECO:0000256" key="2">
    <source>
        <dbReference type="ARBA" id="ARBA00008540"/>
    </source>
</evidence>
<feature type="transmembrane region" description="Helical" evidence="9">
    <location>
        <begin position="375"/>
        <end position="393"/>
    </location>
</feature>
<feature type="transmembrane region" description="Helical" evidence="9">
    <location>
        <begin position="318"/>
        <end position="339"/>
    </location>
</feature>
<evidence type="ECO:0000256" key="7">
    <source>
        <dbReference type="ARBA" id="ARBA00022989"/>
    </source>
</evidence>
<comment type="subcellular location">
    <subcellularLocation>
        <location evidence="1 9">Cell membrane</location>
        <topology evidence="1 9">Multi-pass membrane protein</topology>
    </subcellularLocation>
</comment>
<dbReference type="GO" id="GO:0015818">
    <property type="term" value="P:isoleucine transport"/>
    <property type="evidence" value="ECO:0007669"/>
    <property type="project" value="TreeGrafter"/>
</dbReference>
<feature type="transmembrane region" description="Helical" evidence="9">
    <location>
        <begin position="286"/>
        <end position="311"/>
    </location>
</feature>
<keyword evidence="5 9" id="KW-0812">Transmembrane</keyword>
<feature type="transmembrane region" description="Helical" evidence="9">
    <location>
        <begin position="124"/>
        <end position="145"/>
    </location>
</feature>
<keyword evidence="7 9" id="KW-1133">Transmembrane helix</keyword>
<dbReference type="RefSeq" id="WP_123935291.1">
    <property type="nucleotide sequence ID" value="NZ_BSUW01000001.1"/>
</dbReference>
<feature type="transmembrane region" description="Helical" evidence="9">
    <location>
        <begin position="86"/>
        <end position="104"/>
    </location>
</feature>
<dbReference type="PANTHER" id="PTHR30588">
    <property type="entry name" value="BRANCHED-CHAIN AMINO ACID TRANSPORT SYSTEM 2 CARRIER PROTEIN"/>
    <property type="match status" value="1"/>
</dbReference>
<dbReference type="EMBL" id="CP027783">
    <property type="protein sequence ID" value="AYW47842.1"/>
    <property type="molecule type" value="Genomic_DNA"/>
</dbReference>
<evidence type="ECO:0000256" key="5">
    <source>
        <dbReference type="ARBA" id="ARBA00022692"/>
    </source>
</evidence>
<evidence type="ECO:0000256" key="4">
    <source>
        <dbReference type="ARBA" id="ARBA00022475"/>
    </source>
</evidence>
<feature type="transmembrane region" description="Helical" evidence="9">
    <location>
        <begin position="345"/>
        <end position="363"/>
    </location>
</feature>
<dbReference type="GO" id="GO:0005886">
    <property type="term" value="C:plasma membrane"/>
    <property type="evidence" value="ECO:0007669"/>
    <property type="project" value="UniProtKB-SubCell"/>
</dbReference>
<organism evidence="11 13">
    <name type="scientific">Tetragenococcus osmophilus</name>
    <dbReference type="NCBI Taxonomy" id="526944"/>
    <lineage>
        <taxon>Bacteria</taxon>
        <taxon>Bacillati</taxon>
        <taxon>Bacillota</taxon>
        <taxon>Bacilli</taxon>
        <taxon>Lactobacillales</taxon>
        <taxon>Enterococcaceae</taxon>
        <taxon>Tetragenococcus</taxon>
    </lineage>
</organism>
<dbReference type="KEGG" id="too:C7K38_05420"/>
<dbReference type="GO" id="GO:0015820">
    <property type="term" value="P:L-leucine transport"/>
    <property type="evidence" value="ECO:0007669"/>
    <property type="project" value="TreeGrafter"/>
</dbReference>
<reference evidence="10 12" key="1">
    <citation type="journal article" date="2012" name="Int. J. Syst. Evol. Microbiol.">
        <title>Characterization of Tetragenococcus strains from sugar thick juice reveals a novel species, Tetragenococcus osmophilus sp. nov., and divides Tetragenococcus halophilus into two subspecies, T. halophilus subsp. halophilus subsp. nov. and T. halophilus subsp. flandriensis subsp. nov.</title>
        <authorList>
            <person name="Juste A."/>
            <person name="Van Trappen S."/>
            <person name="Verreth C."/>
            <person name="Cleenwerck I."/>
            <person name="De Vos P."/>
            <person name="Lievens B."/>
            <person name="Willems K.A."/>
        </authorList>
    </citation>
    <scope>NUCLEOTIDE SEQUENCE [LARGE SCALE GENOMIC DNA]</scope>
    <source>
        <strain evidence="10 12">JCM 31126</strain>
    </source>
</reference>
<accession>A0AA38CW34</accession>
<protein>
    <recommendedName>
        <fullName evidence="9">Branched-chain amino acid transport system carrier protein</fullName>
    </recommendedName>
</protein>
<feature type="transmembrane region" description="Helical" evidence="9">
    <location>
        <begin position="157"/>
        <end position="175"/>
    </location>
</feature>
<gene>
    <name evidence="10" type="primary">brnQ</name>
    <name evidence="10" type="ORF">C7K38_05420</name>
    <name evidence="11" type="ORF">GCM10025885_15670</name>
</gene>
<feature type="transmembrane region" description="Helical" evidence="9">
    <location>
        <begin position="44"/>
        <end position="66"/>
    </location>
</feature>
<reference evidence="10" key="3">
    <citation type="submission" date="2018-03" db="EMBL/GenBank/DDBJ databases">
        <authorList>
            <person name="Jeon C.O."/>
        </authorList>
    </citation>
    <scope>NUCLEOTIDE SEQUENCE</scope>
    <source>
        <strain evidence="10">JCM 31126</strain>
    </source>
</reference>
<dbReference type="Proteomes" id="UP000268310">
    <property type="component" value="Chromosome"/>
</dbReference>
<evidence type="ECO:0000313" key="12">
    <source>
        <dbReference type="Proteomes" id="UP000268310"/>
    </source>
</evidence>
<evidence type="ECO:0000256" key="8">
    <source>
        <dbReference type="ARBA" id="ARBA00023136"/>
    </source>
</evidence>
<reference evidence="11" key="4">
    <citation type="submission" date="2023-02" db="EMBL/GenBank/DDBJ databases">
        <authorList>
            <person name="Sun Q."/>
            <person name="Mori K."/>
        </authorList>
    </citation>
    <scope>NUCLEOTIDE SEQUENCE</scope>
    <source>
        <strain evidence="11">NBRC 114545</strain>
    </source>
</reference>
<keyword evidence="8 9" id="KW-0472">Membrane</keyword>
<evidence type="ECO:0000256" key="3">
    <source>
        <dbReference type="ARBA" id="ARBA00022448"/>
    </source>
</evidence>
<feature type="transmembrane region" description="Helical" evidence="9">
    <location>
        <begin position="12"/>
        <end position="32"/>
    </location>
</feature>
<dbReference type="EMBL" id="BSUW01000001">
    <property type="protein sequence ID" value="GMA72518.1"/>
    <property type="molecule type" value="Genomic_DNA"/>
</dbReference>
<dbReference type="NCBIfam" id="TIGR00796">
    <property type="entry name" value="livcs"/>
    <property type="match status" value="1"/>
</dbReference>
<dbReference type="GO" id="GO:0015188">
    <property type="term" value="F:L-isoleucine transmembrane transporter activity"/>
    <property type="evidence" value="ECO:0007669"/>
    <property type="project" value="TreeGrafter"/>
</dbReference>
<name>A0AA38CW34_9ENTE</name>
<evidence type="ECO:0000256" key="1">
    <source>
        <dbReference type="ARBA" id="ARBA00004651"/>
    </source>
</evidence>
<dbReference type="InterPro" id="IPR004685">
    <property type="entry name" value="Brnchd-chn_aa_trnsp_Livcs"/>
</dbReference>
<keyword evidence="3 9" id="KW-0813">Transport</keyword>
<evidence type="ECO:0000256" key="6">
    <source>
        <dbReference type="ARBA" id="ARBA00022970"/>
    </source>
</evidence>
<proteinExistence type="inferred from homology"/>
<evidence type="ECO:0000313" key="13">
    <source>
        <dbReference type="Proteomes" id="UP001157039"/>
    </source>
</evidence>
<dbReference type="GO" id="GO:0015190">
    <property type="term" value="F:L-leucine transmembrane transporter activity"/>
    <property type="evidence" value="ECO:0007669"/>
    <property type="project" value="TreeGrafter"/>
</dbReference>
<dbReference type="Proteomes" id="UP001157039">
    <property type="component" value="Unassembled WGS sequence"/>
</dbReference>
<evidence type="ECO:0000313" key="11">
    <source>
        <dbReference type="EMBL" id="GMA72518.1"/>
    </source>
</evidence>
<keyword evidence="4" id="KW-1003">Cell membrane</keyword>
<comment type="function">
    <text evidence="9">Component of the transport system for branched-chain amino acids.</text>
</comment>
<feature type="transmembrane region" description="Helical" evidence="9">
    <location>
        <begin position="240"/>
        <end position="266"/>
    </location>
</feature>
<keyword evidence="6 9" id="KW-0029">Amino-acid transport</keyword>
<feature type="transmembrane region" description="Helical" evidence="9">
    <location>
        <begin position="201"/>
        <end position="220"/>
    </location>
</feature>
<feature type="transmembrane region" description="Helical" evidence="9">
    <location>
        <begin position="418"/>
        <end position="437"/>
    </location>
</feature>
<reference evidence="11 13" key="2">
    <citation type="journal article" date="2014" name="Int. J. Syst. Evol. Microbiol.">
        <title>Complete genome sequence of Corynebacterium casei LMG S-19264T (=DSM 44701T), isolated from a smear-ripened cheese.</title>
        <authorList>
            <consortium name="US DOE Joint Genome Institute (JGI-PGF)"/>
            <person name="Walter F."/>
            <person name="Albersmeier A."/>
            <person name="Kalinowski J."/>
            <person name="Ruckert C."/>
        </authorList>
    </citation>
    <scope>NUCLEOTIDE SEQUENCE [LARGE SCALE GENOMIC DNA]</scope>
    <source>
        <strain evidence="11 13">NBRC 114545</strain>
    </source>
</reference>
<sequence>MTNKNSKISSRQIFLIGLMVFSLFFGARNLIFPAGLGSEAGENTWSAMAGFLITGVALPVLGLVAIANVSGDGNTEKLAQKVHPSFAKILTIITYLSIGPLMAAPRTGLVSFEIGVSPFLNQTYSTGGLLIYSIAFFGLVYYLALYPSKFVDRFGKIVTPVLLLILGIFILTSILNPISDFQPPKGQYVSAPFFSGVKEGYLTMDTIVSIVFATIIINAIKELGEFNQTVRKNIILKAGVISATFLAVVYLGIAYIGASSSTLSFASGADTLSEVANNYFGLPGNFLFGLVVIFACLPTAVGLLSSCAWYFNKTFPRISYKIFLLFFVLFSATVANIGLEKLIQFSVPVLNVVYPVIIALILLSFINKYINCDTIVYRSVVGITLLVSLNDGLKEFNPNWDYIDPFITLPFSDLGFSWFLPAIIVGVIAKGISFIFIQPKK</sequence>